<dbReference type="SUPFAM" id="SSF64288">
    <property type="entry name" value="Chorismate lyase-like"/>
    <property type="match status" value="1"/>
</dbReference>
<dbReference type="InterPro" id="IPR036390">
    <property type="entry name" value="WH_DNA-bd_sf"/>
</dbReference>
<proteinExistence type="predicted"/>
<dbReference type="PROSITE" id="PS50949">
    <property type="entry name" value="HTH_GNTR"/>
    <property type="match status" value="1"/>
</dbReference>
<reference evidence="6 7" key="1">
    <citation type="submission" date="2021-12" db="EMBL/GenBank/DDBJ databases">
        <title>Genome seq of P8.</title>
        <authorList>
            <person name="Seo T."/>
        </authorList>
    </citation>
    <scope>NUCLEOTIDE SEQUENCE [LARGE SCALE GENOMIC DNA]</scope>
    <source>
        <strain evidence="6 7">P8</strain>
    </source>
</reference>
<name>A0ABS8XMB3_9BURK</name>
<evidence type="ECO:0000259" key="5">
    <source>
        <dbReference type="PROSITE" id="PS50949"/>
    </source>
</evidence>
<gene>
    <name evidence="6" type="ORF">LXT13_05590</name>
</gene>
<keyword evidence="3" id="KW-0804">Transcription</keyword>
<evidence type="ECO:0000313" key="7">
    <source>
        <dbReference type="Proteomes" id="UP001200741"/>
    </source>
</evidence>
<dbReference type="InterPro" id="IPR000524">
    <property type="entry name" value="Tscrpt_reg_HTH_GntR"/>
</dbReference>
<dbReference type="SMART" id="SM00345">
    <property type="entry name" value="HTH_GNTR"/>
    <property type="match status" value="1"/>
</dbReference>
<evidence type="ECO:0000256" key="1">
    <source>
        <dbReference type="ARBA" id="ARBA00023015"/>
    </source>
</evidence>
<dbReference type="CDD" id="cd07377">
    <property type="entry name" value="WHTH_GntR"/>
    <property type="match status" value="1"/>
</dbReference>
<keyword evidence="2" id="KW-0238">DNA-binding</keyword>
<feature type="region of interest" description="Disordered" evidence="4">
    <location>
        <begin position="1"/>
        <end position="47"/>
    </location>
</feature>
<evidence type="ECO:0000256" key="4">
    <source>
        <dbReference type="SAM" id="MobiDB-lite"/>
    </source>
</evidence>
<evidence type="ECO:0000256" key="3">
    <source>
        <dbReference type="ARBA" id="ARBA00023163"/>
    </source>
</evidence>
<accession>A0ABS8XMB3</accession>
<dbReference type="EMBL" id="JAJTWU010000002">
    <property type="protein sequence ID" value="MCE4553922.1"/>
    <property type="molecule type" value="Genomic_DNA"/>
</dbReference>
<feature type="compositionally biased region" description="Low complexity" evidence="4">
    <location>
        <begin position="10"/>
        <end position="21"/>
    </location>
</feature>
<dbReference type="PANTHER" id="PTHR44846:SF1">
    <property type="entry name" value="MANNOSYL-D-GLYCERATE TRANSPORT_METABOLISM SYSTEM REPRESSOR MNGR-RELATED"/>
    <property type="match status" value="1"/>
</dbReference>
<dbReference type="InterPro" id="IPR036388">
    <property type="entry name" value="WH-like_DNA-bd_sf"/>
</dbReference>
<dbReference type="PANTHER" id="PTHR44846">
    <property type="entry name" value="MANNOSYL-D-GLYCERATE TRANSPORT/METABOLISM SYSTEM REPRESSOR MNGR-RELATED"/>
    <property type="match status" value="1"/>
</dbReference>
<comment type="caution">
    <text evidence="6">The sequence shown here is derived from an EMBL/GenBank/DDBJ whole genome shotgun (WGS) entry which is preliminary data.</text>
</comment>
<keyword evidence="7" id="KW-1185">Reference proteome</keyword>
<dbReference type="InterPro" id="IPR028978">
    <property type="entry name" value="Chorismate_lyase_/UTRA_dom_sf"/>
</dbReference>
<dbReference type="SUPFAM" id="SSF46785">
    <property type="entry name" value="Winged helix' DNA-binding domain"/>
    <property type="match status" value="1"/>
</dbReference>
<dbReference type="Pfam" id="PF00392">
    <property type="entry name" value="GntR"/>
    <property type="match status" value="1"/>
</dbReference>
<dbReference type="SMART" id="SM00866">
    <property type="entry name" value="UTRA"/>
    <property type="match status" value="1"/>
</dbReference>
<dbReference type="PRINTS" id="PR00035">
    <property type="entry name" value="HTHGNTR"/>
</dbReference>
<dbReference type="InterPro" id="IPR050679">
    <property type="entry name" value="Bact_HTH_transcr_reg"/>
</dbReference>
<dbReference type="Gene3D" id="3.40.1410.10">
    <property type="entry name" value="Chorismate lyase-like"/>
    <property type="match status" value="1"/>
</dbReference>
<keyword evidence="1" id="KW-0805">Transcription regulation</keyword>
<feature type="domain" description="HTH gntR-type" evidence="5">
    <location>
        <begin position="53"/>
        <end position="121"/>
    </location>
</feature>
<protein>
    <submittedName>
        <fullName evidence="6">GntR family transcriptional regulator</fullName>
    </submittedName>
</protein>
<dbReference type="Pfam" id="PF07702">
    <property type="entry name" value="UTRA"/>
    <property type="match status" value="1"/>
</dbReference>
<organism evidence="6 7">
    <name type="scientific">Pelomonas cellulosilytica</name>
    <dbReference type="NCBI Taxonomy" id="2906762"/>
    <lineage>
        <taxon>Bacteria</taxon>
        <taxon>Pseudomonadati</taxon>
        <taxon>Pseudomonadota</taxon>
        <taxon>Betaproteobacteria</taxon>
        <taxon>Burkholderiales</taxon>
        <taxon>Sphaerotilaceae</taxon>
        <taxon>Roseateles</taxon>
    </lineage>
</organism>
<dbReference type="InterPro" id="IPR011663">
    <property type="entry name" value="UTRA"/>
</dbReference>
<dbReference type="Gene3D" id="1.10.10.10">
    <property type="entry name" value="Winged helix-like DNA-binding domain superfamily/Winged helix DNA-binding domain"/>
    <property type="match status" value="1"/>
</dbReference>
<sequence length="281" mass="30571">MPATKRHAARTALPTPTAAQPGGTGRPAKGADAASPTAADRVSRLAPDPTADKPLYLQLVDNLSAAIAAGQWGPGETLPPERVLCEQLSVSRVTLRMAVDAMVEQGLVTRRQGAGTFVRPSIEHALSSLTSFSEVLRQQGHQPGTQWIEQLLRRAHGEEILRLGLSPDSMVASLTRLRSSDGKVMAYERAVVPARLVPDPKKIGDSLYAYLDARGSPVVRALQHFKAVSLNARLAQYLQMREGEAVLRVVRVGYARDGNAIELTDTFCHNDYYDFVAELRR</sequence>
<evidence type="ECO:0000313" key="6">
    <source>
        <dbReference type="EMBL" id="MCE4553922.1"/>
    </source>
</evidence>
<dbReference type="RefSeq" id="WP_233370660.1">
    <property type="nucleotide sequence ID" value="NZ_JAJTWU010000002.1"/>
</dbReference>
<dbReference type="Proteomes" id="UP001200741">
    <property type="component" value="Unassembled WGS sequence"/>
</dbReference>
<evidence type="ECO:0000256" key="2">
    <source>
        <dbReference type="ARBA" id="ARBA00023125"/>
    </source>
</evidence>